<feature type="compositionally biased region" description="Basic and acidic residues" evidence="1">
    <location>
        <begin position="311"/>
        <end position="341"/>
    </location>
</feature>
<keyword evidence="4" id="KW-1185">Reference proteome</keyword>
<proteinExistence type="predicted"/>
<dbReference type="Proteomes" id="UP001142055">
    <property type="component" value="Chromosome 3"/>
</dbReference>
<keyword evidence="2" id="KW-0472">Membrane</keyword>
<sequence>MGHCSSYGDGSGNQCLSLVKRFPIIFSMFLVYLVSFIIVGVSSNYTLNNNETSFSSSSSPVKWLQRCRTSSKCDMSSSISAGLSVVNGNRPLHFGSLLKSRRMHMPVRKDARYGRSAVIVTTVATPLAILTAEQEESPLNNEVSSSSSSSSTKNANPKSTVTPMLGFGSFRYPDLANSQLEDDEDYVLPDKGHGDESNVANMNVAITASANYEEQDIRAAFGDVTKHNNNNESVPNVGEQTNLNDDYIGSDTELFMDDLSYTKQVERKLIIGDVRKLPPYSLDKIFTMQQAIPNEFEGCYCDRHYSLPKSAHSDHNSDIESSHSVNNDEHDHPQHYNKSETIDNENLHPPMTIYDEVFCYCAGNSITDVPRNFSTNVHKMYVPHFLLSFLNTIALII</sequence>
<keyword evidence="2" id="KW-1133">Transmembrane helix</keyword>
<evidence type="ECO:0000256" key="1">
    <source>
        <dbReference type="SAM" id="MobiDB-lite"/>
    </source>
</evidence>
<gene>
    <name evidence="3" type="ORF">RDWZM_008761</name>
</gene>
<evidence type="ECO:0000313" key="4">
    <source>
        <dbReference type="Proteomes" id="UP001142055"/>
    </source>
</evidence>
<name>A0A9Q0M1Y8_BLOTA</name>
<keyword evidence="2" id="KW-0812">Transmembrane</keyword>
<accession>A0A9Q0M1Y8</accession>
<evidence type="ECO:0000256" key="2">
    <source>
        <dbReference type="SAM" id="Phobius"/>
    </source>
</evidence>
<feature type="compositionally biased region" description="Polar residues" evidence="1">
    <location>
        <begin position="152"/>
        <end position="162"/>
    </location>
</feature>
<feature type="region of interest" description="Disordered" evidence="1">
    <location>
        <begin position="311"/>
        <end position="343"/>
    </location>
</feature>
<feature type="region of interest" description="Disordered" evidence="1">
    <location>
        <begin position="135"/>
        <end position="163"/>
    </location>
</feature>
<feature type="transmembrane region" description="Helical" evidence="2">
    <location>
        <begin position="24"/>
        <end position="47"/>
    </location>
</feature>
<organism evidence="3 4">
    <name type="scientific">Blomia tropicalis</name>
    <name type="common">Mite</name>
    <dbReference type="NCBI Taxonomy" id="40697"/>
    <lineage>
        <taxon>Eukaryota</taxon>
        <taxon>Metazoa</taxon>
        <taxon>Ecdysozoa</taxon>
        <taxon>Arthropoda</taxon>
        <taxon>Chelicerata</taxon>
        <taxon>Arachnida</taxon>
        <taxon>Acari</taxon>
        <taxon>Acariformes</taxon>
        <taxon>Sarcoptiformes</taxon>
        <taxon>Astigmata</taxon>
        <taxon>Glycyphagoidea</taxon>
        <taxon>Echimyopodidae</taxon>
        <taxon>Blomia</taxon>
    </lineage>
</organism>
<dbReference type="AlphaFoldDB" id="A0A9Q0M1Y8"/>
<evidence type="ECO:0000313" key="3">
    <source>
        <dbReference type="EMBL" id="KAJ6217604.1"/>
    </source>
</evidence>
<protein>
    <submittedName>
        <fullName evidence="3">Uncharacterized protein</fullName>
    </submittedName>
</protein>
<reference evidence="3" key="1">
    <citation type="submission" date="2022-12" db="EMBL/GenBank/DDBJ databases">
        <title>Genome assemblies of Blomia tropicalis.</title>
        <authorList>
            <person name="Cui Y."/>
        </authorList>
    </citation>
    <scope>NUCLEOTIDE SEQUENCE</scope>
    <source>
        <tissue evidence="3">Adult mites</tissue>
    </source>
</reference>
<dbReference type="EMBL" id="JAPWDV010000003">
    <property type="protein sequence ID" value="KAJ6217604.1"/>
    <property type="molecule type" value="Genomic_DNA"/>
</dbReference>
<comment type="caution">
    <text evidence="3">The sequence shown here is derived from an EMBL/GenBank/DDBJ whole genome shotgun (WGS) entry which is preliminary data.</text>
</comment>